<dbReference type="InterPro" id="IPR004332">
    <property type="entry name" value="Transposase_MuDR"/>
</dbReference>
<dbReference type="AlphaFoldDB" id="A0A803PV87"/>
<feature type="compositionally biased region" description="Basic residues" evidence="5">
    <location>
        <begin position="763"/>
        <end position="774"/>
    </location>
</feature>
<feature type="compositionally biased region" description="Polar residues" evidence="5">
    <location>
        <begin position="843"/>
        <end position="857"/>
    </location>
</feature>
<dbReference type="InterPro" id="IPR018289">
    <property type="entry name" value="MULE_transposase_dom"/>
</dbReference>
<proteinExistence type="predicted"/>
<reference evidence="7" key="1">
    <citation type="submission" date="2018-11" db="EMBL/GenBank/DDBJ databases">
        <authorList>
            <person name="Grassa J C."/>
        </authorList>
    </citation>
    <scope>NUCLEOTIDE SEQUENCE [LARGE SCALE GENOMIC DNA]</scope>
</reference>
<dbReference type="PANTHER" id="PTHR31973:SF187">
    <property type="entry name" value="MUTATOR TRANSPOSASE MUDRA PROTEIN"/>
    <property type="match status" value="1"/>
</dbReference>
<dbReference type="Pfam" id="PF10551">
    <property type="entry name" value="MULE"/>
    <property type="match status" value="1"/>
</dbReference>
<evidence type="ECO:0000256" key="4">
    <source>
        <dbReference type="PROSITE-ProRule" id="PRU00325"/>
    </source>
</evidence>
<keyword evidence="3" id="KW-0862">Zinc</keyword>
<protein>
    <recommendedName>
        <fullName evidence="6">SWIM-type domain-containing protein</fullName>
    </recommendedName>
</protein>
<accession>A0A803PV87</accession>
<evidence type="ECO:0000256" key="1">
    <source>
        <dbReference type="ARBA" id="ARBA00022723"/>
    </source>
</evidence>
<keyword evidence="1" id="KW-0479">Metal-binding</keyword>
<evidence type="ECO:0000259" key="6">
    <source>
        <dbReference type="PROSITE" id="PS50966"/>
    </source>
</evidence>
<feature type="compositionally biased region" description="Polar residues" evidence="5">
    <location>
        <begin position="120"/>
        <end position="137"/>
    </location>
</feature>
<dbReference type="Gramene" id="evm.model.06.1614">
    <property type="protein sequence ID" value="cds.evm.model.06.1614"/>
    <property type="gene ID" value="evm.TU.06.1614"/>
</dbReference>
<feature type="region of interest" description="Disordered" evidence="5">
    <location>
        <begin position="756"/>
        <end position="857"/>
    </location>
</feature>
<evidence type="ECO:0000256" key="2">
    <source>
        <dbReference type="ARBA" id="ARBA00022771"/>
    </source>
</evidence>
<dbReference type="Pfam" id="PF04434">
    <property type="entry name" value="SWIM"/>
    <property type="match status" value="1"/>
</dbReference>
<dbReference type="PANTHER" id="PTHR31973">
    <property type="entry name" value="POLYPROTEIN, PUTATIVE-RELATED"/>
    <property type="match status" value="1"/>
</dbReference>
<dbReference type="EnsemblPlants" id="evm.model.06.1614">
    <property type="protein sequence ID" value="cds.evm.model.06.1614"/>
    <property type="gene ID" value="evm.TU.06.1614"/>
</dbReference>
<dbReference type="InterPro" id="IPR007527">
    <property type="entry name" value="Znf_SWIM"/>
</dbReference>
<dbReference type="SMART" id="SM00575">
    <property type="entry name" value="ZnF_PMZ"/>
    <property type="match status" value="1"/>
</dbReference>
<evidence type="ECO:0000313" key="8">
    <source>
        <dbReference type="Proteomes" id="UP000596661"/>
    </source>
</evidence>
<organism evidence="7 8">
    <name type="scientific">Cannabis sativa</name>
    <name type="common">Hemp</name>
    <name type="synonym">Marijuana</name>
    <dbReference type="NCBI Taxonomy" id="3483"/>
    <lineage>
        <taxon>Eukaryota</taxon>
        <taxon>Viridiplantae</taxon>
        <taxon>Streptophyta</taxon>
        <taxon>Embryophyta</taxon>
        <taxon>Tracheophyta</taxon>
        <taxon>Spermatophyta</taxon>
        <taxon>Magnoliopsida</taxon>
        <taxon>eudicotyledons</taxon>
        <taxon>Gunneridae</taxon>
        <taxon>Pentapetalae</taxon>
        <taxon>rosids</taxon>
        <taxon>fabids</taxon>
        <taxon>Rosales</taxon>
        <taxon>Cannabaceae</taxon>
        <taxon>Cannabis</taxon>
    </lineage>
</organism>
<dbReference type="Pfam" id="PF03108">
    <property type="entry name" value="DBD_Tnp_Mut"/>
    <property type="match status" value="1"/>
</dbReference>
<evidence type="ECO:0000256" key="3">
    <source>
        <dbReference type="ARBA" id="ARBA00022833"/>
    </source>
</evidence>
<dbReference type="GO" id="GO:0008270">
    <property type="term" value="F:zinc ion binding"/>
    <property type="evidence" value="ECO:0007669"/>
    <property type="project" value="UniProtKB-KW"/>
</dbReference>
<keyword evidence="8" id="KW-1185">Reference proteome</keyword>
<evidence type="ECO:0000313" key="7">
    <source>
        <dbReference type="EnsemblPlants" id="cds.evm.model.06.1614"/>
    </source>
</evidence>
<keyword evidence="2 4" id="KW-0863">Zinc-finger</keyword>
<dbReference type="OMA" id="IVETENM"/>
<sequence length="857" mass="98848">MDENSTTFRGQDFTFLHVISLGNITKKDMTLDAWEIELEASHSPKIQQQILDVAIPEADKNEPMPHVAPKFDTHEYMLAESETIMEGDFMQYDSGGNFTLGASSSVAPRRLKYAPRRASTRPNEMSISEANGESLSRSTDDSDLEWRKENEISYDDEDSSDLDKYCDESDTEEWFGEHYDSDEAEHKNFRRLSRNENFVDPNSKLPRPKNENIYENGKIVLRQWQRFKDHKVFGAVLKDFAIQEGFELRKVKHASSRITSVCRAEGCKWRIHASLSPDEREFIIKTYNPDHNCQCVVKNRIATSGWIAKKLSSTLAKTPDMNLQRMRLELKDQFGIEATNRQLWKARQKAREHGGFNYAHSYGNLRRYAAMIYKTNPGSAAIIQSNLVPIEQNLEDENLEVNNLEAPIMKPQFNRIFICYSGVKTGFLTACRPFFGLDGCHLKGPYKGILLAAVGLDANLHFYPIAYAIVEAENNSSWKWFLDLLRNKIGDTHRGQPWCIMSDRQKGLIEAVTNIPGAKHRFCCFHLENNMVKKFGTSHLQGLFWAAAETANFENFKIIMERIKEFNQEAHDWLSNIDFKHWTMSKFDPNVKVEHLTNNFVESFNDWIEDHRYKAPIELLEGIRMQQTAMMYARKVTADRWEHKLTPKVHLKVQEIQKKARFALVTRVGNEEFQVDYGKKRCIVRLNEFFCICGQWQVRGIPCIHAIACITTIRADIANYCSPYFTTEMWRKTFEQVIHPIPDESMWPQFNDEELLPPVVKKPPGRPKKHRRRRVAGEERPLPPTSRKQPTRKGVSSTKKCSNCHEFGHNSRSCKKPIPCLSQPLAQPIKDKSKGKGKKKENTTCQGIGNVKTNTTM</sequence>
<dbReference type="InterPro" id="IPR006564">
    <property type="entry name" value="Znf_PMZ"/>
</dbReference>
<dbReference type="EMBL" id="UZAU01000616">
    <property type="status" value="NOT_ANNOTATED_CDS"/>
    <property type="molecule type" value="Genomic_DNA"/>
</dbReference>
<dbReference type="Proteomes" id="UP000596661">
    <property type="component" value="Chromosome 6"/>
</dbReference>
<feature type="region of interest" description="Disordered" evidence="5">
    <location>
        <begin position="111"/>
        <end position="144"/>
    </location>
</feature>
<name>A0A803PV87_CANSA</name>
<reference evidence="7" key="2">
    <citation type="submission" date="2021-03" db="UniProtKB">
        <authorList>
            <consortium name="EnsemblPlants"/>
        </authorList>
    </citation>
    <scope>IDENTIFICATION</scope>
</reference>
<dbReference type="PROSITE" id="PS50966">
    <property type="entry name" value="ZF_SWIM"/>
    <property type="match status" value="1"/>
</dbReference>
<feature type="domain" description="SWIM-type" evidence="6">
    <location>
        <begin position="673"/>
        <end position="714"/>
    </location>
</feature>
<evidence type="ECO:0000256" key="5">
    <source>
        <dbReference type="SAM" id="MobiDB-lite"/>
    </source>
</evidence>